<keyword evidence="5" id="KW-0963">Cytoplasm</keyword>
<accession>A0A0M0K6P7</accession>
<evidence type="ECO:0000256" key="4">
    <source>
        <dbReference type="ARBA" id="ARBA00022448"/>
    </source>
</evidence>
<sequence length="225" mass="23953">MLTYLAERDVDRDDAQYEAGYTHALGMALSALLPCVTEPMLLYPKLSVAYFGTLSAWLEGRPLAAVSMPPPLYEAVLASLRFGFAHHDASICRGALETAFELARRAADHGHSAAPMEALLRQLLERVAADLLTSRLHPEVIEPAGSNALLALIVAQPAHWQALVAALVGAQPSAEAAERAAALFGALLTSNGVTATLARPNRTRFRANLEGLLRGVTAANLVLPQ</sequence>
<keyword evidence="9" id="KW-1185">Reference proteome</keyword>
<dbReference type="InterPro" id="IPR044189">
    <property type="entry name" value="XPO4/7-like"/>
</dbReference>
<evidence type="ECO:0000256" key="1">
    <source>
        <dbReference type="ARBA" id="ARBA00004123"/>
    </source>
</evidence>
<organism evidence="8 9">
    <name type="scientific">Chrysochromulina tobinii</name>
    <dbReference type="NCBI Taxonomy" id="1460289"/>
    <lineage>
        <taxon>Eukaryota</taxon>
        <taxon>Haptista</taxon>
        <taxon>Haptophyta</taxon>
        <taxon>Prymnesiophyceae</taxon>
        <taxon>Prymnesiales</taxon>
        <taxon>Chrysochromulinaceae</taxon>
        <taxon>Chrysochromulina</taxon>
    </lineage>
</organism>
<dbReference type="Gene3D" id="1.25.10.10">
    <property type="entry name" value="Leucine-rich Repeat Variant"/>
    <property type="match status" value="1"/>
</dbReference>
<name>A0A0M0K6P7_9EUKA</name>
<comment type="subcellular location">
    <subcellularLocation>
        <location evidence="2">Cytoplasm</location>
    </subcellularLocation>
    <subcellularLocation>
        <location evidence="1">Nucleus</location>
    </subcellularLocation>
</comment>
<dbReference type="GO" id="GO:0006611">
    <property type="term" value="P:protein export from nucleus"/>
    <property type="evidence" value="ECO:0007669"/>
    <property type="project" value="TreeGrafter"/>
</dbReference>
<evidence type="ECO:0000256" key="2">
    <source>
        <dbReference type="ARBA" id="ARBA00004496"/>
    </source>
</evidence>
<dbReference type="EMBL" id="JWZX01001212">
    <property type="protein sequence ID" value="KOO34459.1"/>
    <property type="molecule type" value="Genomic_DNA"/>
</dbReference>
<dbReference type="Proteomes" id="UP000037460">
    <property type="component" value="Unassembled WGS sequence"/>
</dbReference>
<dbReference type="GO" id="GO:0005737">
    <property type="term" value="C:cytoplasm"/>
    <property type="evidence" value="ECO:0007669"/>
    <property type="project" value="UniProtKB-SubCell"/>
</dbReference>
<evidence type="ECO:0000256" key="5">
    <source>
        <dbReference type="ARBA" id="ARBA00022490"/>
    </source>
</evidence>
<comment type="similarity">
    <text evidence="3">Belongs to the exportin family.</text>
</comment>
<dbReference type="PANTHER" id="PTHR12596">
    <property type="entry name" value="EXPORTIN 4,7-RELATED"/>
    <property type="match status" value="1"/>
</dbReference>
<gene>
    <name evidence="8" type="ORF">Ctob_014455</name>
</gene>
<comment type="caution">
    <text evidence="8">The sequence shown here is derived from an EMBL/GenBank/DDBJ whole genome shotgun (WGS) entry which is preliminary data.</text>
</comment>
<dbReference type="GO" id="GO:0005049">
    <property type="term" value="F:nuclear export signal receptor activity"/>
    <property type="evidence" value="ECO:0007669"/>
    <property type="project" value="InterPro"/>
</dbReference>
<dbReference type="PANTHER" id="PTHR12596:SF1">
    <property type="entry name" value="EXPORTIN-4"/>
    <property type="match status" value="1"/>
</dbReference>
<dbReference type="GO" id="GO:0005643">
    <property type="term" value="C:nuclear pore"/>
    <property type="evidence" value="ECO:0007669"/>
    <property type="project" value="TreeGrafter"/>
</dbReference>
<evidence type="ECO:0000256" key="3">
    <source>
        <dbReference type="ARBA" id="ARBA00009466"/>
    </source>
</evidence>
<reference evidence="9" key="1">
    <citation type="journal article" date="2015" name="PLoS Genet.">
        <title>Genome Sequence and Transcriptome Analyses of Chrysochromulina tobin: Metabolic Tools for Enhanced Algal Fitness in the Prominent Order Prymnesiales (Haptophyceae).</title>
        <authorList>
            <person name="Hovde B.T."/>
            <person name="Deodato C.R."/>
            <person name="Hunsperger H.M."/>
            <person name="Ryken S.A."/>
            <person name="Yost W."/>
            <person name="Jha R.K."/>
            <person name="Patterson J."/>
            <person name="Monnat R.J. Jr."/>
            <person name="Barlow S.B."/>
            <person name="Starkenburg S.R."/>
            <person name="Cattolico R.A."/>
        </authorList>
    </citation>
    <scope>NUCLEOTIDE SEQUENCE</scope>
    <source>
        <strain evidence="9">CCMP291</strain>
    </source>
</reference>
<dbReference type="OrthoDB" id="5548448at2759"/>
<dbReference type="InterPro" id="IPR011989">
    <property type="entry name" value="ARM-like"/>
</dbReference>
<evidence type="ECO:0000256" key="6">
    <source>
        <dbReference type="ARBA" id="ARBA00022927"/>
    </source>
</evidence>
<evidence type="ECO:0000313" key="8">
    <source>
        <dbReference type="EMBL" id="KOO34459.1"/>
    </source>
</evidence>
<keyword evidence="4" id="KW-0813">Transport</keyword>
<evidence type="ECO:0000313" key="9">
    <source>
        <dbReference type="Proteomes" id="UP000037460"/>
    </source>
</evidence>
<keyword evidence="6" id="KW-0653">Protein transport</keyword>
<protein>
    <submittedName>
        <fullName evidence="8">Uncharacterized protein</fullName>
    </submittedName>
</protein>
<keyword evidence="7" id="KW-0539">Nucleus</keyword>
<dbReference type="AlphaFoldDB" id="A0A0M0K6P7"/>
<proteinExistence type="inferred from homology"/>
<evidence type="ECO:0000256" key="7">
    <source>
        <dbReference type="ARBA" id="ARBA00023242"/>
    </source>
</evidence>